<keyword evidence="4" id="KW-0548">Nucleotidyltransferase</keyword>
<evidence type="ECO:0000256" key="5">
    <source>
        <dbReference type="ARBA" id="ARBA00022705"/>
    </source>
</evidence>
<dbReference type="Proteomes" id="UP000266016">
    <property type="component" value="Unassembled WGS sequence"/>
</dbReference>
<comment type="catalytic activity">
    <reaction evidence="8">
        <text>DNA(n) + a 2'-deoxyribonucleoside 5'-triphosphate = DNA(n+1) + diphosphate</text>
        <dbReference type="Rhea" id="RHEA:22508"/>
        <dbReference type="Rhea" id="RHEA-COMP:17339"/>
        <dbReference type="Rhea" id="RHEA-COMP:17340"/>
        <dbReference type="ChEBI" id="CHEBI:33019"/>
        <dbReference type="ChEBI" id="CHEBI:61560"/>
        <dbReference type="ChEBI" id="CHEBI:173112"/>
        <dbReference type="EC" id="2.7.7.7"/>
    </reaction>
</comment>
<protein>
    <recommendedName>
        <fullName evidence="2">DNA polymerase III subunit delta</fullName>
        <ecNumber evidence="1">2.7.7.7</ecNumber>
    </recommendedName>
</protein>
<evidence type="ECO:0000256" key="7">
    <source>
        <dbReference type="ARBA" id="ARBA00034754"/>
    </source>
</evidence>
<evidence type="ECO:0000256" key="3">
    <source>
        <dbReference type="ARBA" id="ARBA00022679"/>
    </source>
</evidence>
<comment type="caution">
    <text evidence="11">The sequence shown here is derived from an EMBL/GenBank/DDBJ whole genome shotgun (WGS) entry which is preliminary data.</text>
</comment>
<dbReference type="Pfam" id="PF21694">
    <property type="entry name" value="DNA_pol3_delta_C"/>
    <property type="match status" value="1"/>
</dbReference>
<sequence length="338" mass="39607">MVLDVWKNIKKGQFSPVYLLYGTEAYLINETKQLLLEHALHEDEIDFNFSQFDLEETPIETALEDVETLPFMGERRLVFMQNPFFLTAEKTKSKVEHNVKRLEAYLADPAPYSIVVFTAPYEKLDERKKITKELKRKATVVEAKKLNEHELKKWIRERTTAAHVEMEEAAIERLLELAGTNLMMLTNEIDKLVLYVEETKRINEDIVEELVAKSLEQNIFTLVDSVLQRNVERMMTIYRDLMRQNEEPIKILSVMAGQVRLMYQVKELSRQGYSQQKIATVLKVHPFRVKLAQEKVNQFHEGELLQLIRELADADYKMKTGQGDKVMTLELLLLKMKR</sequence>
<dbReference type="PANTHER" id="PTHR34388">
    <property type="entry name" value="DNA POLYMERASE III SUBUNIT DELTA"/>
    <property type="match status" value="1"/>
</dbReference>
<dbReference type="InterPro" id="IPR048466">
    <property type="entry name" value="DNA_pol3_delta-like_C"/>
</dbReference>
<keyword evidence="6" id="KW-0239">DNA-directed DNA polymerase</keyword>
<dbReference type="EMBL" id="QWVS01000002">
    <property type="protein sequence ID" value="RID89483.1"/>
    <property type="molecule type" value="Genomic_DNA"/>
</dbReference>
<evidence type="ECO:0000259" key="9">
    <source>
        <dbReference type="Pfam" id="PF06144"/>
    </source>
</evidence>
<keyword evidence="5" id="KW-0235">DNA replication</keyword>
<name>A0A398BQ66_9BACI</name>
<evidence type="ECO:0000259" key="10">
    <source>
        <dbReference type="Pfam" id="PF21694"/>
    </source>
</evidence>
<evidence type="ECO:0000256" key="2">
    <source>
        <dbReference type="ARBA" id="ARBA00017703"/>
    </source>
</evidence>
<evidence type="ECO:0000256" key="4">
    <source>
        <dbReference type="ARBA" id="ARBA00022695"/>
    </source>
</evidence>
<evidence type="ECO:0000256" key="6">
    <source>
        <dbReference type="ARBA" id="ARBA00022932"/>
    </source>
</evidence>
<accession>A0A398BQ66</accession>
<dbReference type="PANTHER" id="PTHR34388:SF1">
    <property type="entry name" value="DNA POLYMERASE III SUBUNIT DELTA"/>
    <property type="match status" value="1"/>
</dbReference>
<dbReference type="GO" id="GO:0006261">
    <property type="term" value="P:DNA-templated DNA replication"/>
    <property type="evidence" value="ECO:0007669"/>
    <property type="project" value="TreeGrafter"/>
</dbReference>
<dbReference type="GO" id="GO:0009360">
    <property type="term" value="C:DNA polymerase III complex"/>
    <property type="evidence" value="ECO:0007669"/>
    <property type="project" value="InterPro"/>
</dbReference>
<dbReference type="InterPro" id="IPR005790">
    <property type="entry name" value="DNA_polIII_delta"/>
</dbReference>
<dbReference type="EC" id="2.7.7.7" evidence="1"/>
<feature type="domain" description="DNA polymerase III delta N-terminal" evidence="9">
    <location>
        <begin position="18"/>
        <end position="144"/>
    </location>
</feature>
<dbReference type="SUPFAM" id="SSF52540">
    <property type="entry name" value="P-loop containing nucleoside triphosphate hydrolases"/>
    <property type="match status" value="1"/>
</dbReference>
<dbReference type="InterPro" id="IPR010372">
    <property type="entry name" value="DNA_pol3_delta_N"/>
</dbReference>
<reference evidence="11 12" key="1">
    <citation type="submission" date="2018-08" db="EMBL/GenBank/DDBJ databases">
        <title>Bacillus jemisoniae sp. nov., Bacillus chryseoplanitiae sp. nov., Bacillus resnikiae sp. nov., and Bacillus frankliniae sp. nov., isolated from Viking spacecraft and associated surfaces.</title>
        <authorList>
            <person name="Seuylemezian A."/>
            <person name="Vaishampayan P."/>
        </authorList>
    </citation>
    <scope>NUCLEOTIDE SEQUENCE [LARGE SCALE GENOMIC DNA]</scope>
    <source>
        <strain evidence="11 12">MA001</strain>
    </source>
</reference>
<dbReference type="SUPFAM" id="SSF48019">
    <property type="entry name" value="post-AAA+ oligomerization domain-like"/>
    <property type="match status" value="1"/>
</dbReference>
<dbReference type="InterPro" id="IPR008921">
    <property type="entry name" value="DNA_pol3_clamp-load_cplx_C"/>
</dbReference>
<evidence type="ECO:0000313" key="12">
    <source>
        <dbReference type="Proteomes" id="UP000266016"/>
    </source>
</evidence>
<evidence type="ECO:0000256" key="1">
    <source>
        <dbReference type="ARBA" id="ARBA00012417"/>
    </source>
</evidence>
<keyword evidence="12" id="KW-1185">Reference proteome</keyword>
<dbReference type="NCBIfam" id="TIGR01128">
    <property type="entry name" value="holA"/>
    <property type="match status" value="1"/>
</dbReference>
<dbReference type="AlphaFoldDB" id="A0A398BQ66"/>
<dbReference type="Gene3D" id="1.20.272.10">
    <property type="match status" value="1"/>
</dbReference>
<dbReference type="GO" id="GO:0003677">
    <property type="term" value="F:DNA binding"/>
    <property type="evidence" value="ECO:0007669"/>
    <property type="project" value="InterPro"/>
</dbReference>
<proteinExistence type="inferred from homology"/>
<evidence type="ECO:0000256" key="8">
    <source>
        <dbReference type="ARBA" id="ARBA00049244"/>
    </source>
</evidence>
<dbReference type="GO" id="GO:0003887">
    <property type="term" value="F:DNA-directed DNA polymerase activity"/>
    <property type="evidence" value="ECO:0007669"/>
    <property type="project" value="UniProtKB-KW"/>
</dbReference>
<feature type="domain" description="DNA polymerase III delta subunit-like C-terminal" evidence="10">
    <location>
        <begin position="216"/>
        <end position="336"/>
    </location>
</feature>
<comment type="similarity">
    <text evidence="7">Belongs to the DNA polymerase HolA subunit family.</text>
</comment>
<dbReference type="RefSeq" id="WP_119115591.1">
    <property type="nucleotide sequence ID" value="NZ_QWVS01000002.1"/>
</dbReference>
<keyword evidence="3" id="KW-0808">Transferase</keyword>
<dbReference type="InterPro" id="IPR027417">
    <property type="entry name" value="P-loop_NTPase"/>
</dbReference>
<organism evidence="11 12">
    <name type="scientific">Peribacillus asahii</name>
    <dbReference type="NCBI Taxonomy" id="228899"/>
    <lineage>
        <taxon>Bacteria</taxon>
        <taxon>Bacillati</taxon>
        <taxon>Bacillota</taxon>
        <taxon>Bacilli</taxon>
        <taxon>Bacillales</taxon>
        <taxon>Bacillaceae</taxon>
        <taxon>Peribacillus</taxon>
    </lineage>
</organism>
<dbReference type="Gene3D" id="3.40.50.300">
    <property type="entry name" value="P-loop containing nucleotide triphosphate hydrolases"/>
    <property type="match status" value="1"/>
</dbReference>
<evidence type="ECO:0000313" key="11">
    <source>
        <dbReference type="EMBL" id="RID89483.1"/>
    </source>
</evidence>
<dbReference type="Pfam" id="PF06144">
    <property type="entry name" value="DNA_pol3_delta"/>
    <property type="match status" value="1"/>
</dbReference>
<dbReference type="Gene3D" id="1.10.8.60">
    <property type="match status" value="1"/>
</dbReference>
<gene>
    <name evidence="11" type="ORF">D1953_02690</name>
</gene>